<accession>A0A9W6WSF9</accession>
<dbReference type="EMBL" id="BSXW01000212">
    <property type="protein sequence ID" value="GMF14977.1"/>
    <property type="molecule type" value="Genomic_DNA"/>
</dbReference>
<evidence type="ECO:0000256" key="1">
    <source>
        <dbReference type="SAM" id="MobiDB-lite"/>
    </source>
</evidence>
<protein>
    <submittedName>
        <fullName evidence="2">Unnamed protein product</fullName>
    </submittedName>
</protein>
<evidence type="ECO:0000313" key="3">
    <source>
        <dbReference type="Proteomes" id="UP001165083"/>
    </source>
</evidence>
<dbReference type="AlphaFoldDB" id="A0A9W6WSF9"/>
<name>A0A9W6WSF9_9STRA</name>
<proteinExistence type="predicted"/>
<feature type="compositionally biased region" description="Low complexity" evidence="1">
    <location>
        <begin position="9"/>
        <end position="25"/>
    </location>
</feature>
<feature type="region of interest" description="Disordered" evidence="1">
    <location>
        <begin position="1"/>
        <end position="73"/>
    </location>
</feature>
<evidence type="ECO:0000313" key="2">
    <source>
        <dbReference type="EMBL" id="GMF14977.1"/>
    </source>
</evidence>
<reference evidence="2" key="1">
    <citation type="submission" date="2023-04" db="EMBL/GenBank/DDBJ databases">
        <title>Phytophthora lilii NBRC 32176.</title>
        <authorList>
            <person name="Ichikawa N."/>
            <person name="Sato H."/>
            <person name="Tonouchi N."/>
        </authorList>
    </citation>
    <scope>NUCLEOTIDE SEQUENCE</scope>
    <source>
        <strain evidence="2">NBRC 32176</strain>
    </source>
</reference>
<organism evidence="2 3">
    <name type="scientific">Phytophthora lilii</name>
    <dbReference type="NCBI Taxonomy" id="2077276"/>
    <lineage>
        <taxon>Eukaryota</taxon>
        <taxon>Sar</taxon>
        <taxon>Stramenopiles</taxon>
        <taxon>Oomycota</taxon>
        <taxon>Peronosporomycetes</taxon>
        <taxon>Peronosporales</taxon>
        <taxon>Peronosporaceae</taxon>
        <taxon>Phytophthora</taxon>
    </lineage>
</organism>
<sequence length="99" mass="11006">MEHEDTKAAEAAAESQAPAQVSASETAVKEGDGLSKRQLKKLRRAERDPVERQAKKRKSKRDAKSSNRFQAEAPKYSFAKGIAEILVSFDHCENVEMDS</sequence>
<dbReference type="Proteomes" id="UP001165083">
    <property type="component" value="Unassembled WGS sequence"/>
</dbReference>
<comment type="caution">
    <text evidence="2">The sequence shown here is derived from an EMBL/GenBank/DDBJ whole genome shotgun (WGS) entry which is preliminary data.</text>
</comment>
<gene>
    <name evidence="2" type="ORF">Plil01_000504700</name>
</gene>
<keyword evidence="3" id="KW-1185">Reference proteome</keyword>